<dbReference type="SUPFAM" id="SSF88946">
    <property type="entry name" value="Sigma2 domain of RNA polymerase sigma factors"/>
    <property type="match status" value="1"/>
</dbReference>
<dbReference type="InterPro" id="IPR039425">
    <property type="entry name" value="RNA_pol_sigma-70-like"/>
</dbReference>
<name>A0ABR4TIQ0_9PROT</name>
<evidence type="ECO:0000256" key="3">
    <source>
        <dbReference type="ARBA" id="ARBA00023082"/>
    </source>
</evidence>
<dbReference type="InterPro" id="IPR036388">
    <property type="entry name" value="WH-like_DNA-bd_sf"/>
</dbReference>
<evidence type="ECO:0000259" key="6">
    <source>
        <dbReference type="Pfam" id="PF08281"/>
    </source>
</evidence>
<evidence type="ECO:0000256" key="1">
    <source>
        <dbReference type="ARBA" id="ARBA00010641"/>
    </source>
</evidence>
<comment type="similarity">
    <text evidence="1">Belongs to the sigma-70 factor family. ECF subfamily.</text>
</comment>
<dbReference type="Gene3D" id="1.10.1740.10">
    <property type="match status" value="1"/>
</dbReference>
<dbReference type="Proteomes" id="UP000027463">
    <property type="component" value="Unassembled WGS sequence"/>
</dbReference>
<evidence type="ECO:0000313" key="8">
    <source>
        <dbReference type="Proteomes" id="UP000027463"/>
    </source>
</evidence>
<feature type="domain" description="RNA polymerase sigma factor 70 region 4 type 2" evidence="6">
    <location>
        <begin position="130"/>
        <end position="182"/>
    </location>
</feature>
<dbReference type="EMBL" id="AUNC01000067">
    <property type="protein sequence ID" value="KEO51114.1"/>
    <property type="molecule type" value="Genomic_DNA"/>
</dbReference>
<dbReference type="InterPro" id="IPR013249">
    <property type="entry name" value="RNA_pol_sigma70_r4_t2"/>
</dbReference>
<keyword evidence="3" id="KW-0731">Sigma factor</keyword>
<keyword evidence="2" id="KW-0805">Transcription regulation</keyword>
<sequence>MADGMGTSTRDLEQLLARAADGDMGAFGQLYHATSAKLFGIVLRILKNRAQSEDILQEIYVKVWERAGDFEPGRASIITWMATIARNRAIDALRRDKRHEVVVDDFDIDQLADYDDLSAADDVERNDDLRQLEICLGGLDDERRTMVRLAYLDGFSRAELAERFAQPVGTIKTWLHRSLKQLKECLGS</sequence>
<proteinExistence type="inferred from homology"/>
<dbReference type="InterPro" id="IPR013325">
    <property type="entry name" value="RNA_pol_sigma_r2"/>
</dbReference>
<dbReference type="InterPro" id="IPR014284">
    <property type="entry name" value="RNA_pol_sigma-70_dom"/>
</dbReference>
<feature type="domain" description="RNA polymerase sigma-70 region 2" evidence="5">
    <location>
        <begin position="30"/>
        <end position="98"/>
    </location>
</feature>
<comment type="caution">
    <text evidence="7">The sequence shown here is derived from an EMBL/GenBank/DDBJ whole genome shotgun (WGS) entry which is preliminary data.</text>
</comment>
<dbReference type="Pfam" id="PF08281">
    <property type="entry name" value="Sigma70_r4_2"/>
    <property type="match status" value="1"/>
</dbReference>
<dbReference type="CDD" id="cd06171">
    <property type="entry name" value="Sigma70_r4"/>
    <property type="match status" value="1"/>
</dbReference>
<gene>
    <name evidence="7" type="ORF">SMB34_09430</name>
</gene>
<dbReference type="Pfam" id="PF04542">
    <property type="entry name" value="Sigma70_r2"/>
    <property type="match status" value="1"/>
</dbReference>
<reference evidence="7 8" key="1">
    <citation type="submission" date="2013-07" db="EMBL/GenBank/DDBJ databases">
        <title>Thalassospira permensis NBRC 106175 Genome Sequencing.</title>
        <authorList>
            <person name="Lai Q."/>
            <person name="Shao Z."/>
        </authorList>
    </citation>
    <scope>NUCLEOTIDE SEQUENCE [LARGE SCALE GENOMIC DNA]</scope>
    <source>
        <strain evidence="7 8">NBRC 106175</strain>
    </source>
</reference>
<dbReference type="PANTHER" id="PTHR43133">
    <property type="entry name" value="RNA POLYMERASE ECF-TYPE SIGMA FACTO"/>
    <property type="match status" value="1"/>
</dbReference>
<accession>A0ABR4TIQ0</accession>
<dbReference type="PANTHER" id="PTHR43133:SF62">
    <property type="entry name" value="RNA POLYMERASE SIGMA FACTOR SIGZ"/>
    <property type="match status" value="1"/>
</dbReference>
<evidence type="ECO:0000256" key="4">
    <source>
        <dbReference type="ARBA" id="ARBA00023163"/>
    </source>
</evidence>
<evidence type="ECO:0000256" key="2">
    <source>
        <dbReference type="ARBA" id="ARBA00023015"/>
    </source>
</evidence>
<evidence type="ECO:0000313" key="7">
    <source>
        <dbReference type="EMBL" id="KEO51114.1"/>
    </source>
</evidence>
<dbReference type="NCBIfam" id="TIGR02937">
    <property type="entry name" value="sigma70-ECF"/>
    <property type="match status" value="1"/>
</dbReference>
<dbReference type="Gene3D" id="1.10.10.10">
    <property type="entry name" value="Winged helix-like DNA-binding domain superfamily/Winged helix DNA-binding domain"/>
    <property type="match status" value="1"/>
</dbReference>
<keyword evidence="4" id="KW-0804">Transcription</keyword>
<keyword evidence="8" id="KW-1185">Reference proteome</keyword>
<organism evidence="7 8">
    <name type="scientific">Thalassospira permensis NBRC 106175</name>
    <dbReference type="NCBI Taxonomy" id="1353532"/>
    <lineage>
        <taxon>Bacteria</taxon>
        <taxon>Pseudomonadati</taxon>
        <taxon>Pseudomonadota</taxon>
        <taxon>Alphaproteobacteria</taxon>
        <taxon>Rhodospirillales</taxon>
        <taxon>Thalassospiraceae</taxon>
        <taxon>Thalassospira</taxon>
    </lineage>
</organism>
<dbReference type="InterPro" id="IPR013324">
    <property type="entry name" value="RNA_pol_sigma_r3/r4-like"/>
</dbReference>
<evidence type="ECO:0000259" key="5">
    <source>
        <dbReference type="Pfam" id="PF04542"/>
    </source>
</evidence>
<protein>
    <submittedName>
        <fullName evidence="7">RNA polymerase subunit sigma-24</fullName>
    </submittedName>
</protein>
<dbReference type="InterPro" id="IPR007627">
    <property type="entry name" value="RNA_pol_sigma70_r2"/>
</dbReference>
<dbReference type="SUPFAM" id="SSF88659">
    <property type="entry name" value="Sigma3 and sigma4 domains of RNA polymerase sigma factors"/>
    <property type="match status" value="1"/>
</dbReference>